<dbReference type="Proteomes" id="UP000010729">
    <property type="component" value="Unassembled WGS sequence"/>
</dbReference>
<organism evidence="6 7">
    <name type="scientific">Arthrobacter crystallopoietes BAB-32</name>
    <dbReference type="NCBI Taxonomy" id="1246476"/>
    <lineage>
        <taxon>Bacteria</taxon>
        <taxon>Bacillati</taxon>
        <taxon>Actinomycetota</taxon>
        <taxon>Actinomycetes</taxon>
        <taxon>Micrococcales</taxon>
        <taxon>Micrococcaceae</taxon>
        <taxon>Crystallibacter</taxon>
    </lineage>
</organism>
<dbReference type="OrthoDB" id="6882680at2"/>
<evidence type="ECO:0000313" key="6">
    <source>
        <dbReference type="EMBL" id="EMY36208.1"/>
    </source>
</evidence>
<keyword evidence="2 4" id="KW-0560">Oxidoreductase</keyword>
<keyword evidence="7" id="KW-1185">Reference proteome</keyword>
<comment type="caution">
    <text evidence="6">The sequence shown here is derived from an EMBL/GenBank/DDBJ whole genome shotgun (WGS) entry which is preliminary data.</text>
</comment>
<feature type="active site" evidence="3">
    <location>
        <position position="249"/>
    </location>
</feature>
<proteinExistence type="inferred from homology"/>
<dbReference type="InterPro" id="IPR016161">
    <property type="entry name" value="Ald_DH/histidinol_DH"/>
</dbReference>
<dbReference type="GO" id="GO:0016620">
    <property type="term" value="F:oxidoreductase activity, acting on the aldehyde or oxo group of donors, NAD or NADP as acceptor"/>
    <property type="evidence" value="ECO:0007669"/>
    <property type="project" value="InterPro"/>
</dbReference>
<evidence type="ECO:0000313" key="7">
    <source>
        <dbReference type="Proteomes" id="UP000010729"/>
    </source>
</evidence>
<accession>N1VD31</accession>
<dbReference type="Gene3D" id="3.40.309.10">
    <property type="entry name" value="Aldehyde Dehydrogenase, Chain A, domain 2"/>
    <property type="match status" value="1"/>
</dbReference>
<dbReference type="AlphaFoldDB" id="N1VD31"/>
<protein>
    <submittedName>
        <fullName evidence="6">Aldehyde dehydrogenase</fullName>
    </submittedName>
</protein>
<dbReference type="SUPFAM" id="SSF53720">
    <property type="entry name" value="ALDH-like"/>
    <property type="match status" value="1"/>
</dbReference>
<evidence type="ECO:0000256" key="4">
    <source>
        <dbReference type="RuleBase" id="RU003345"/>
    </source>
</evidence>
<reference evidence="6 7" key="1">
    <citation type="journal article" date="2013" name="Genome Announc.">
        <title>Draft Genome Sequence of Arthrobacter crystallopoietes Strain BAB-32, Revealing Genes for Bioremediation.</title>
        <authorList>
            <person name="Joshi M.N."/>
            <person name="Pandit A.S."/>
            <person name="Sharma A."/>
            <person name="Pandya R.V."/>
            <person name="Desai S.M."/>
            <person name="Saxena A.K."/>
            <person name="Bagatharia S.B."/>
        </authorList>
    </citation>
    <scope>NUCLEOTIDE SEQUENCE [LARGE SCALE GENOMIC DNA]</scope>
    <source>
        <strain evidence="6 7">BAB-32</strain>
    </source>
</reference>
<dbReference type="RefSeq" id="WP_005266118.1">
    <property type="nucleotide sequence ID" value="NZ_ANPE02000013.1"/>
</dbReference>
<dbReference type="Gene3D" id="3.40.605.10">
    <property type="entry name" value="Aldehyde Dehydrogenase, Chain A, domain 1"/>
    <property type="match status" value="1"/>
</dbReference>
<gene>
    <name evidence="6" type="ORF">D477_000300</name>
</gene>
<evidence type="ECO:0000259" key="5">
    <source>
        <dbReference type="Pfam" id="PF00171"/>
    </source>
</evidence>
<dbReference type="PANTHER" id="PTHR11699">
    <property type="entry name" value="ALDEHYDE DEHYDROGENASE-RELATED"/>
    <property type="match status" value="1"/>
</dbReference>
<dbReference type="FunFam" id="3.40.309.10:FF:000009">
    <property type="entry name" value="Aldehyde dehydrogenase A"/>
    <property type="match status" value="1"/>
</dbReference>
<dbReference type="PROSITE" id="PS00687">
    <property type="entry name" value="ALDEHYDE_DEHYDR_GLU"/>
    <property type="match status" value="1"/>
</dbReference>
<feature type="domain" description="Aldehyde dehydrogenase" evidence="5">
    <location>
        <begin position="20"/>
        <end position="471"/>
    </location>
</feature>
<dbReference type="FunFam" id="3.40.605.10:FF:000007">
    <property type="entry name" value="NAD/NADP-dependent betaine aldehyde dehydrogenase"/>
    <property type="match status" value="1"/>
</dbReference>
<dbReference type="InterPro" id="IPR015590">
    <property type="entry name" value="Aldehyde_DH_dom"/>
</dbReference>
<dbReference type="InterPro" id="IPR029510">
    <property type="entry name" value="Ald_DH_CS_GLU"/>
</dbReference>
<dbReference type="PROSITE" id="PS00070">
    <property type="entry name" value="ALDEHYDE_DEHYDR_CYS"/>
    <property type="match status" value="1"/>
</dbReference>
<dbReference type="EMBL" id="ANPE02000013">
    <property type="protein sequence ID" value="EMY36208.1"/>
    <property type="molecule type" value="Genomic_DNA"/>
</dbReference>
<dbReference type="InterPro" id="IPR016162">
    <property type="entry name" value="Ald_DH_N"/>
</dbReference>
<dbReference type="InterPro" id="IPR016160">
    <property type="entry name" value="Ald_DH_CS_CYS"/>
</dbReference>
<evidence type="ECO:0000256" key="2">
    <source>
        <dbReference type="ARBA" id="ARBA00023002"/>
    </source>
</evidence>
<sequence length="476" mass="49952">MTREFVNIINGKPAPADNAAERAVLNPSTGETICLVADSTPDDVAAAVSAAETAFEEWSRLTPASRHKLLAKLADMLESHSEEFVELEVSNAGKPLPAYRDEEFLDVIDGIRLSAAAGRNLTANASGEYLDGVTSSFRREPIGVVGAITPWNYPLLQAIAKIIPALAVGNTMVIKPSEMTPLSTVRFVELANEILPPGVLNVVMGDGPGAGAALTGDPRVGVVSFTGSVAAGRAVAVAAAQGLRKSVMELGGNAPAVVFADADIKRVAPLLVASALFNAGQECMASARILVEESAHDALVEAMAQALKDVRVGDAAKEETTLGPLISERQLNRALGLLERRGAHTSVVTGGKRVDGPGFFLEPTLITGLQQDDELVQEEVFSPIITVQSFSSEEQALALANGTAYGLSASVWSSNAGRTTRFARDLRAGMVWINEHLLFGPDCAVNGFGESGFGVENGLMGATEFTRLKHVLASHS</sequence>
<dbReference type="Pfam" id="PF00171">
    <property type="entry name" value="Aldedh"/>
    <property type="match status" value="1"/>
</dbReference>
<dbReference type="InterPro" id="IPR016163">
    <property type="entry name" value="Ald_DH_C"/>
</dbReference>
<evidence type="ECO:0000256" key="3">
    <source>
        <dbReference type="PROSITE-ProRule" id="PRU10007"/>
    </source>
</evidence>
<comment type="similarity">
    <text evidence="1 4">Belongs to the aldehyde dehydrogenase family.</text>
</comment>
<evidence type="ECO:0000256" key="1">
    <source>
        <dbReference type="ARBA" id="ARBA00009986"/>
    </source>
</evidence>
<name>N1VD31_9MICC</name>